<reference evidence="2 3" key="1">
    <citation type="journal article" date="2019" name="Emerg. Microbes Infect.">
        <title>Comprehensive subspecies identification of 175 nontuberculous mycobacteria species based on 7547 genomic profiles.</title>
        <authorList>
            <person name="Matsumoto Y."/>
            <person name="Kinjo T."/>
            <person name="Motooka D."/>
            <person name="Nabeya D."/>
            <person name="Jung N."/>
            <person name="Uechi K."/>
            <person name="Horii T."/>
            <person name="Iida T."/>
            <person name="Fujita J."/>
            <person name="Nakamura S."/>
        </authorList>
    </citation>
    <scope>NUCLEOTIDE SEQUENCE [LARGE SCALE GENOMIC DNA]</scope>
    <source>
        <strain evidence="2 3">JCM 17322</strain>
    </source>
</reference>
<dbReference type="InterPro" id="IPR014748">
    <property type="entry name" value="Enoyl-CoA_hydra_C"/>
</dbReference>
<comment type="similarity">
    <text evidence="1">Belongs to the enoyl-CoA hydratase/isomerase family.</text>
</comment>
<proteinExistence type="inferred from homology"/>
<keyword evidence="3" id="KW-1185">Reference proteome</keyword>
<gene>
    <name evidence="2" type="primary">echA11</name>
    <name evidence="2" type="ORF">MBOT_23520</name>
</gene>
<comment type="caution">
    <text evidence="2">The sequence shown here is derived from an EMBL/GenBank/DDBJ whole genome shotgun (WGS) entry which is preliminary data.</text>
</comment>
<dbReference type="AlphaFoldDB" id="A0A7I9XZ34"/>
<dbReference type="InterPro" id="IPR001753">
    <property type="entry name" value="Enoyl-CoA_hydra/iso"/>
</dbReference>
<dbReference type="Gene3D" id="3.90.226.10">
    <property type="entry name" value="2-enoyl-CoA Hydratase, Chain A, domain 1"/>
    <property type="match status" value="1"/>
</dbReference>
<evidence type="ECO:0000256" key="1">
    <source>
        <dbReference type="ARBA" id="ARBA00005254"/>
    </source>
</evidence>
<organism evidence="2 3">
    <name type="scientific">Mycobacterium botniense</name>
    <dbReference type="NCBI Taxonomy" id="84962"/>
    <lineage>
        <taxon>Bacteria</taxon>
        <taxon>Bacillati</taxon>
        <taxon>Actinomycetota</taxon>
        <taxon>Actinomycetes</taxon>
        <taxon>Mycobacteriales</taxon>
        <taxon>Mycobacteriaceae</taxon>
        <taxon>Mycobacterium</taxon>
    </lineage>
</organism>
<dbReference type="PANTHER" id="PTHR43459:SF1">
    <property type="entry name" value="EG:BACN32G11.4 PROTEIN"/>
    <property type="match status" value="1"/>
</dbReference>
<evidence type="ECO:0000313" key="3">
    <source>
        <dbReference type="Proteomes" id="UP000465361"/>
    </source>
</evidence>
<dbReference type="InterPro" id="IPR029045">
    <property type="entry name" value="ClpP/crotonase-like_dom_sf"/>
</dbReference>
<dbReference type="EMBL" id="BLKW01000004">
    <property type="protein sequence ID" value="GFG74987.1"/>
    <property type="molecule type" value="Genomic_DNA"/>
</dbReference>
<dbReference type="GO" id="GO:0003824">
    <property type="term" value="F:catalytic activity"/>
    <property type="evidence" value="ECO:0007669"/>
    <property type="project" value="UniProtKB-ARBA"/>
</dbReference>
<dbReference type="SUPFAM" id="SSF52096">
    <property type="entry name" value="ClpP/crotonase"/>
    <property type="match status" value="1"/>
</dbReference>
<dbReference type="Proteomes" id="UP000465361">
    <property type="component" value="Unassembled WGS sequence"/>
</dbReference>
<name>A0A7I9XZ34_9MYCO</name>
<dbReference type="CDD" id="cd06558">
    <property type="entry name" value="crotonase-like"/>
    <property type="match status" value="1"/>
</dbReference>
<dbReference type="Pfam" id="PF00378">
    <property type="entry name" value="ECH_1"/>
    <property type="match status" value="1"/>
</dbReference>
<sequence length="276" mass="27943">MTAIESGVDTLAAVEGLSVTLAGGVLSVTIDRPESLNSLTAPVLAGIAEAIECAAGDPRVKVVRLGGAGRGFSSGAGMSAEDVSGSGGPGTEIIVQANRAVRAITALPHPVVAVVQGPAAGVGVSLALACDLVLASEKAFFMLAFTKVGLMPDGGASALVAAATGRVRAMRMALLAERLPAPEALACGLISAVYPADDFEAEVDKVISALLSGPAVAFAKTKEAINAATLAELEPALERELRGQAVLLRSHDFIEGARAFQQRRSPKFSDSLSDAE</sequence>
<dbReference type="Gene3D" id="1.10.12.10">
    <property type="entry name" value="Lyase 2-enoyl-coa Hydratase, Chain A, domain 2"/>
    <property type="match status" value="1"/>
</dbReference>
<protein>
    <submittedName>
        <fullName evidence="2">Enoyl-CoA hydratase</fullName>
    </submittedName>
</protein>
<dbReference type="PANTHER" id="PTHR43459">
    <property type="entry name" value="ENOYL-COA HYDRATASE"/>
    <property type="match status" value="1"/>
</dbReference>
<accession>A0A7I9XZ34</accession>
<evidence type="ECO:0000313" key="2">
    <source>
        <dbReference type="EMBL" id="GFG74987.1"/>
    </source>
</evidence>